<dbReference type="AlphaFoldDB" id="A0A4Q7Z9C7"/>
<sequence>MSRRVRSAEPPGGSVTRYAAWSSAGRISGGRPTRPAAGRLPPAREAAGVAAGDEPGAASSADGWLSGQIHHAVLAPSTRISTAAACESRYDQCLDGGSADGAGCTFPVAGGAGCVRTLTHRLTPPRATETTERKKLPTLDAWSALSNPSRTKPATPQVNSANPSAASGAHQARRRPTLRAAGGGAGVGSGGESVAESGSEPVTGRDLLSLGRGVSGAKHVDALSVHGARCVRSAGPRYAGQDDPRPSSTPFGGRQPGARVGSWSRSCEALGQQQRALADCNHGFQETNFRA</sequence>
<accession>A0A4Q7Z9C7</accession>
<protein>
    <submittedName>
        <fullName evidence="2">Uncharacterized protein</fullName>
    </submittedName>
</protein>
<gene>
    <name evidence="2" type="ORF">EV385_6738</name>
</gene>
<proteinExistence type="predicted"/>
<dbReference type="Proteomes" id="UP000292564">
    <property type="component" value="Unassembled WGS sequence"/>
</dbReference>
<evidence type="ECO:0000313" key="2">
    <source>
        <dbReference type="EMBL" id="RZU46661.1"/>
    </source>
</evidence>
<feature type="compositionally biased region" description="Polar residues" evidence="1">
    <location>
        <begin position="144"/>
        <end position="165"/>
    </location>
</feature>
<organism evidence="2 3">
    <name type="scientific">Krasilnikovia cinnamomea</name>
    <dbReference type="NCBI Taxonomy" id="349313"/>
    <lineage>
        <taxon>Bacteria</taxon>
        <taxon>Bacillati</taxon>
        <taxon>Actinomycetota</taxon>
        <taxon>Actinomycetes</taxon>
        <taxon>Micromonosporales</taxon>
        <taxon>Micromonosporaceae</taxon>
        <taxon>Krasilnikovia</taxon>
    </lineage>
</organism>
<comment type="caution">
    <text evidence="2">The sequence shown here is derived from an EMBL/GenBank/DDBJ whole genome shotgun (WGS) entry which is preliminary data.</text>
</comment>
<evidence type="ECO:0000256" key="1">
    <source>
        <dbReference type="SAM" id="MobiDB-lite"/>
    </source>
</evidence>
<feature type="region of interest" description="Disordered" evidence="1">
    <location>
        <begin position="234"/>
        <end position="266"/>
    </location>
</feature>
<evidence type="ECO:0000313" key="3">
    <source>
        <dbReference type="Proteomes" id="UP000292564"/>
    </source>
</evidence>
<feature type="region of interest" description="Disordered" evidence="1">
    <location>
        <begin position="125"/>
        <end position="207"/>
    </location>
</feature>
<keyword evidence="3" id="KW-1185">Reference proteome</keyword>
<feature type="region of interest" description="Disordered" evidence="1">
    <location>
        <begin position="1"/>
        <end position="58"/>
    </location>
</feature>
<feature type="compositionally biased region" description="Gly residues" evidence="1">
    <location>
        <begin position="181"/>
        <end position="191"/>
    </location>
</feature>
<dbReference type="EMBL" id="SHKY01000002">
    <property type="protein sequence ID" value="RZU46661.1"/>
    <property type="molecule type" value="Genomic_DNA"/>
</dbReference>
<name>A0A4Q7Z9C7_9ACTN</name>
<reference evidence="2 3" key="1">
    <citation type="submission" date="2019-02" db="EMBL/GenBank/DDBJ databases">
        <title>Sequencing the genomes of 1000 actinobacteria strains.</title>
        <authorList>
            <person name="Klenk H.-P."/>
        </authorList>
    </citation>
    <scope>NUCLEOTIDE SEQUENCE [LARGE SCALE GENOMIC DNA]</scope>
    <source>
        <strain evidence="2 3">DSM 45162</strain>
    </source>
</reference>